<dbReference type="RefSeq" id="WP_040430879.1">
    <property type="nucleotide sequence ID" value="NZ_CP171105.1"/>
</dbReference>
<dbReference type="PIRSF" id="PIRSF034934">
    <property type="entry name" value="AbiF_AbiD"/>
    <property type="match status" value="1"/>
</dbReference>
<gene>
    <name evidence="2" type="ORF">R6G80_06420</name>
    <name evidence="1" type="ORF">R6G86_06510</name>
</gene>
<dbReference type="AlphaFoldDB" id="A0AAW9HN72"/>
<dbReference type="Proteomes" id="UP001275049">
    <property type="component" value="Unassembled WGS sequence"/>
</dbReference>
<dbReference type="Pfam" id="PF07751">
    <property type="entry name" value="Abi_2"/>
    <property type="match status" value="1"/>
</dbReference>
<proteinExistence type="predicted"/>
<evidence type="ECO:0000313" key="4">
    <source>
        <dbReference type="Proteomes" id="UP001281731"/>
    </source>
</evidence>
<evidence type="ECO:0000313" key="3">
    <source>
        <dbReference type="Proteomes" id="UP001275049"/>
    </source>
</evidence>
<protein>
    <submittedName>
        <fullName evidence="2">Abi family protein</fullName>
    </submittedName>
</protein>
<sequence length="305" mass="35383">MEQMKLFKTYKEQVELLGQRGMQIDNSEHAEKLLAQLNYYRLSGYWYPMRRFSQGDGIARDEFVDGASFDLVVALYGFDERLRHSVFIELDRVELAIRTKLGHELGRLDPLIYLDPQRLSARARQRNKDGRSVHEVWIGKYQSALKASKEDFVAHHNSKYGGTLPIWAAVEVMDWGMLSYLYGMSPNIVRKRIAEPCGLTGPQLESWLKSLNILRNYAAHHARMFNRVYDIKPKLNNDPKLTPVANRMNRVFGQLSMIQYLHHQLGLSQADRLTRLFNTYPHNPIVPLSRTGAPENWQELALWVP</sequence>
<dbReference type="InterPro" id="IPR011664">
    <property type="entry name" value="Abi_system_AbiD/AbiF-like"/>
</dbReference>
<organism evidence="2 4">
    <name type="scientific">Actinotignum urinale</name>
    <dbReference type="NCBI Taxonomy" id="190146"/>
    <lineage>
        <taxon>Bacteria</taxon>
        <taxon>Bacillati</taxon>
        <taxon>Actinomycetota</taxon>
        <taxon>Actinomycetes</taxon>
        <taxon>Actinomycetales</taxon>
        <taxon>Actinomycetaceae</taxon>
        <taxon>Actinotignum</taxon>
    </lineage>
</organism>
<comment type="caution">
    <text evidence="2">The sequence shown here is derived from an EMBL/GenBank/DDBJ whole genome shotgun (WGS) entry which is preliminary data.</text>
</comment>
<dbReference type="EMBL" id="JAWNGC010000007">
    <property type="protein sequence ID" value="MDY5155358.1"/>
    <property type="molecule type" value="Genomic_DNA"/>
</dbReference>
<accession>A0AAW9HN72</accession>
<evidence type="ECO:0000313" key="1">
    <source>
        <dbReference type="EMBL" id="MDY5133386.1"/>
    </source>
</evidence>
<dbReference type="InterPro" id="IPR017034">
    <property type="entry name" value="Abi_system_AbiD/AbiF"/>
</dbReference>
<keyword evidence="3" id="KW-1185">Reference proteome</keyword>
<name>A0AAW9HN72_9ACTO</name>
<dbReference type="EMBL" id="JAWNGA010000011">
    <property type="protein sequence ID" value="MDY5133386.1"/>
    <property type="molecule type" value="Genomic_DNA"/>
</dbReference>
<reference evidence="2 3" key="1">
    <citation type="submission" date="2023-10" db="EMBL/GenBank/DDBJ databases">
        <title>Whole Genome based description of the genera Actinobaculum and Actinotignum reveals a complex phylogenetic relationship within the species included in the genus Actinotignum.</title>
        <authorList>
            <person name="Jensen C.S."/>
            <person name="Dargis R."/>
            <person name="Kemp M."/>
            <person name="Christensen J.J."/>
        </authorList>
    </citation>
    <scope>NUCLEOTIDE SEQUENCE</scope>
    <source>
        <strain evidence="2">SLA_B511</strain>
        <strain evidence="1 3">SLA_B974</strain>
    </source>
</reference>
<dbReference type="Proteomes" id="UP001281731">
    <property type="component" value="Unassembled WGS sequence"/>
</dbReference>
<evidence type="ECO:0000313" key="2">
    <source>
        <dbReference type="EMBL" id="MDY5155358.1"/>
    </source>
</evidence>